<feature type="region of interest" description="Disordered" evidence="2">
    <location>
        <begin position="19"/>
        <end position="38"/>
    </location>
</feature>
<gene>
    <name evidence="3" type="ORF">ACFP3R_33585</name>
</gene>
<keyword evidence="4" id="KW-1185">Reference proteome</keyword>
<evidence type="ECO:0000256" key="2">
    <source>
        <dbReference type="SAM" id="MobiDB-lite"/>
    </source>
</evidence>
<comment type="similarity">
    <text evidence="1">Belongs to the Cu-Zn superoxide dismutase family.</text>
</comment>
<dbReference type="Gene3D" id="2.60.40.200">
    <property type="entry name" value="Superoxide dismutase, copper/zinc binding domain"/>
    <property type="match status" value="1"/>
</dbReference>
<dbReference type="RefSeq" id="WP_380642272.1">
    <property type="nucleotide sequence ID" value="NZ_JBHSQO010000059.1"/>
</dbReference>
<evidence type="ECO:0000313" key="4">
    <source>
        <dbReference type="Proteomes" id="UP001596220"/>
    </source>
</evidence>
<dbReference type="EMBL" id="JBHSQO010000059">
    <property type="protein sequence ID" value="MFC6094225.1"/>
    <property type="molecule type" value="Genomic_DNA"/>
</dbReference>
<organism evidence="3 4">
    <name type="scientific">Saccharothrix lopnurensis</name>
    <dbReference type="NCBI Taxonomy" id="1670621"/>
    <lineage>
        <taxon>Bacteria</taxon>
        <taxon>Bacillati</taxon>
        <taxon>Actinomycetota</taxon>
        <taxon>Actinomycetes</taxon>
        <taxon>Pseudonocardiales</taxon>
        <taxon>Pseudonocardiaceae</taxon>
        <taxon>Saccharothrix</taxon>
    </lineage>
</organism>
<dbReference type="PROSITE" id="PS51257">
    <property type="entry name" value="PROKAR_LIPOPROTEIN"/>
    <property type="match status" value="1"/>
</dbReference>
<evidence type="ECO:0000313" key="3">
    <source>
        <dbReference type="EMBL" id="MFC6094225.1"/>
    </source>
</evidence>
<name>A0ABW1PF19_9PSEU</name>
<dbReference type="Proteomes" id="UP001596220">
    <property type="component" value="Unassembled WGS sequence"/>
</dbReference>
<evidence type="ECO:0000256" key="1">
    <source>
        <dbReference type="ARBA" id="ARBA00010457"/>
    </source>
</evidence>
<comment type="caution">
    <text evidence="3">The sequence shown here is derived from an EMBL/GenBank/DDBJ whole genome shotgun (WGS) entry which is preliminary data.</text>
</comment>
<proteinExistence type="inferred from homology"/>
<feature type="compositionally biased region" description="Polar residues" evidence="2">
    <location>
        <begin position="28"/>
        <end position="38"/>
    </location>
</feature>
<accession>A0ABW1PF19</accession>
<protein>
    <submittedName>
        <fullName evidence="3">Superoxide dismutase</fullName>
    </submittedName>
</protein>
<reference evidence="4" key="1">
    <citation type="journal article" date="2019" name="Int. J. Syst. Evol. Microbiol.">
        <title>The Global Catalogue of Microorganisms (GCM) 10K type strain sequencing project: providing services to taxonomists for standard genome sequencing and annotation.</title>
        <authorList>
            <consortium name="The Broad Institute Genomics Platform"/>
            <consortium name="The Broad Institute Genome Sequencing Center for Infectious Disease"/>
            <person name="Wu L."/>
            <person name="Ma J."/>
        </authorList>
    </citation>
    <scope>NUCLEOTIDE SEQUENCE [LARGE SCALE GENOMIC DNA]</scope>
    <source>
        <strain evidence="4">CGMCC 4.7246</strain>
    </source>
</reference>
<feature type="region of interest" description="Disordered" evidence="2">
    <location>
        <begin position="93"/>
        <end position="135"/>
    </location>
</feature>
<dbReference type="InterPro" id="IPR036423">
    <property type="entry name" value="SOD-like_Cu/Zn_dom_sf"/>
</dbReference>
<dbReference type="SUPFAM" id="SSF49329">
    <property type="entry name" value="Cu,Zn superoxide dismutase-like"/>
    <property type="match status" value="1"/>
</dbReference>
<sequence length="201" mass="20326">MRIGIVLVAALCTTVGCGGSGSDAAGPESTTTSESAVTNRQVGVLAEVSDADTAFTYDTTAAPPGGELELEVVEGEGTTTVRLIVSGLQPDRGYAAHAHTDPCGQTGADAGPHFQNEPDPAATPDKPSTDPAYANPQNEIWLDLTTDGEGNGTAETAVPFDFADRVPASVVLHEQPATATEPGKAGSAGGRVACFTAPFRG</sequence>